<evidence type="ECO:0000313" key="4">
    <source>
        <dbReference type="Proteomes" id="UP000830671"/>
    </source>
</evidence>
<evidence type="ECO:0000256" key="2">
    <source>
        <dbReference type="SAM" id="Phobius"/>
    </source>
</evidence>
<proteinExistence type="inferred from homology"/>
<dbReference type="GeneID" id="73341114"/>
<keyword evidence="2" id="KW-0472">Membrane</keyword>
<keyword evidence="2" id="KW-1133">Transmembrane helix</keyword>
<keyword evidence="4" id="KW-1185">Reference proteome</keyword>
<dbReference type="PANTHER" id="PTHR33365:SF7">
    <property type="entry name" value="TAT PATHWAY SIGNAL SEQUENCE"/>
    <property type="match status" value="1"/>
</dbReference>
<gene>
    <name evidence="3" type="ORF">CLUP02_07108</name>
</gene>
<name>A0A9Q8WG68_9PEZI</name>
<evidence type="ECO:0000256" key="1">
    <source>
        <dbReference type="ARBA" id="ARBA00035112"/>
    </source>
</evidence>
<organism evidence="3 4">
    <name type="scientific">Colletotrichum lupini</name>
    <dbReference type="NCBI Taxonomy" id="145971"/>
    <lineage>
        <taxon>Eukaryota</taxon>
        <taxon>Fungi</taxon>
        <taxon>Dikarya</taxon>
        <taxon>Ascomycota</taxon>
        <taxon>Pezizomycotina</taxon>
        <taxon>Sordariomycetes</taxon>
        <taxon>Hypocreomycetidae</taxon>
        <taxon>Glomerellales</taxon>
        <taxon>Glomerellaceae</taxon>
        <taxon>Colletotrichum</taxon>
        <taxon>Colletotrichum acutatum species complex</taxon>
    </lineage>
</organism>
<evidence type="ECO:0000313" key="3">
    <source>
        <dbReference type="EMBL" id="UQC81622.1"/>
    </source>
</evidence>
<reference evidence="3" key="1">
    <citation type="journal article" date="2021" name="Mol. Plant Microbe Interact.">
        <title>Complete Genome Sequence of the Plant-Pathogenic Fungus Colletotrichum lupini.</title>
        <authorList>
            <person name="Baroncelli R."/>
            <person name="Pensec F."/>
            <person name="Da Lio D."/>
            <person name="Boufleur T."/>
            <person name="Vicente I."/>
            <person name="Sarrocco S."/>
            <person name="Picot A."/>
            <person name="Baraldi E."/>
            <person name="Sukno S."/>
            <person name="Thon M."/>
            <person name="Le Floch G."/>
        </authorList>
    </citation>
    <scope>NUCLEOTIDE SEQUENCE</scope>
    <source>
        <strain evidence="3">IMI 504893</strain>
    </source>
</reference>
<keyword evidence="2" id="KW-0812">Transmembrane</keyword>
<dbReference type="PANTHER" id="PTHR33365">
    <property type="entry name" value="YALI0B05434P"/>
    <property type="match status" value="1"/>
</dbReference>
<dbReference type="KEGG" id="clup:CLUP02_07108"/>
<feature type="transmembrane region" description="Helical" evidence="2">
    <location>
        <begin position="279"/>
        <end position="301"/>
    </location>
</feature>
<dbReference type="RefSeq" id="XP_049143247.1">
    <property type="nucleotide sequence ID" value="XM_049286104.1"/>
</dbReference>
<dbReference type="InterPro" id="IPR021765">
    <property type="entry name" value="UstYa-like"/>
</dbReference>
<sequence>MANSVGAVSYDRPPELEPCKLTCEIKEAVRINKLWLHLHNFQDSILQGSQCCIELERRPRDFVVFQPAFEFSAMLSTSNLLPSLKLAFLADFPLIFIEGKLHMQCDDRGTRNRVVYWYQIAGVLPAGYSVDARRIWMHRHIRPPAIQVVCFTSDGDLAERIIISTCPAWVVRRDMPTSVTVAEFTELSICNTHSASSLHLVSSTIWSFGRLNCLSLLHLQISFSAVVGPLTDFLSASPPDAIENSAQRWAEITKTSSREAVEAAVAAANIRHTSKLHRFGVWTLHAVLITIYTAIFAVSLLPNRPFSGVFSLIDAPPKAVGEKTHLEVFPIQGPPHGKYTGEPRPEVDQAWRDLLQYNNVRVSEEWVHRWGREHEAVKLPDGGYLGMLNVQKRLYQTLSPDYYFPNATKQEIATNREHNQHCLEVLRMGAACRGDISIITHMWTDIDAKPIVNQTAPHQCIDFDKVMDYSRDNTVDVYKDNYIVHPKFGPSFPKGNSIKPFKEQGMGHHH</sequence>
<dbReference type="GO" id="GO:0043386">
    <property type="term" value="P:mycotoxin biosynthetic process"/>
    <property type="evidence" value="ECO:0007669"/>
    <property type="project" value="InterPro"/>
</dbReference>
<dbReference type="Pfam" id="PF11807">
    <property type="entry name" value="UstYa"/>
    <property type="match status" value="1"/>
</dbReference>
<accession>A0A9Q8WG68</accession>
<protein>
    <submittedName>
        <fullName evidence="3">Uncharacterized protein</fullName>
    </submittedName>
</protein>
<dbReference type="EMBL" id="CP019476">
    <property type="protein sequence ID" value="UQC81622.1"/>
    <property type="molecule type" value="Genomic_DNA"/>
</dbReference>
<dbReference type="Proteomes" id="UP000830671">
    <property type="component" value="Chromosome 4"/>
</dbReference>
<comment type="similarity">
    <text evidence="1">Belongs to the ustYa family.</text>
</comment>
<dbReference type="AlphaFoldDB" id="A0A9Q8WG68"/>